<comment type="caution">
    <text evidence="2">The sequence shown here is derived from an EMBL/GenBank/DDBJ whole genome shotgun (WGS) entry which is preliminary data.</text>
</comment>
<feature type="chain" id="PRO_5040752978" description="Protein kinase domain-containing protein" evidence="1">
    <location>
        <begin position="20"/>
        <end position="738"/>
    </location>
</feature>
<feature type="signal peptide" evidence="1">
    <location>
        <begin position="1"/>
        <end position="19"/>
    </location>
</feature>
<dbReference type="Gene3D" id="1.10.510.10">
    <property type="entry name" value="Transferase(Phosphotransferase) domain 1"/>
    <property type="match status" value="1"/>
</dbReference>
<dbReference type="Proteomes" id="UP001140074">
    <property type="component" value="Unassembled WGS sequence"/>
</dbReference>
<keyword evidence="1" id="KW-0732">Signal</keyword>
<reference evidence="2" key="1">
    <citation type="submission" date="2022-07" db="EMBL/GenBank/DDBJ databases">
        <title>Phylogenomic reconstructions and comparative analyses of Kickxellomycotina fungi.</title>
        <authorList>
            <person name="Reynolds N.K."/>
            <person name="Stajich J.E."/>
            <person name="Barry K."/>
            <person name="Grigoriev I.V."/>
            <person name="Crous P."/>
            <person name="Smith M.E."/>
        </authorList>
    </citation>
    <scope>NUCLEOTIDE SEQUENCE</scope>
    <source>
        <strain evidence="2">RSA 476</strain>
    </source>
</reference>
<dbReference type="SUPFAM" id="SSF56112">
    <property type="entry name" value="Protein kinase-like (PK-like)"/>
    <property type="match status" value="1"/>
</dbReference>
<organism evidence="2 3">
    <name type="scientific">Coemansia aciculifera</name>
    <dbReference type="NCBI Taxonomy" id="417176"/>
    <lineage>
        <taxon>Eukaryota</taxon>
        <taxon>Fungi</taxon>
        <taxon>Fungi incertae sedis</taxon>
        <taxon>Zoopagomycota</taxon>
        <taxon>Kickxellomycotina</taxon>
        <taxon>Kickxellomycetes</taxon>
        <taxon>Kickxellales</taxon>
        <taxon>Kickxellaceae</taxon>
        <taxon>Coemansia</taxon>
    </lineage>
</organism>
<name>A0A9W8IG31_9FUNG</name>
<dbReference type="InterPro" id="IPR011009">
    <property type="entry name" value="Kinase-like_dom_sf"/>
</dbReference>
<dbReference type="EMBL" id="JANBUY010000149">
    <property type="protein sequence ID" value="KAJ2862824.1"/>
    <property type="molecule type" value="Genomic_DNA"/>
</dbReference>
<evidence type="ECO:0008006" key="4">
    <source>
        <dbReference type="Google" id="ProtNLM"/>
    </source>
</evidence>
<accession>A0A9W8IG31</accession>
<gene>
    <name evidence="2" type="ORF">GGH94_004017</name>
</gene>
<sequence length="738" mass="78531">MTSTSGMLLPIAQLIPALARVDGGQAVQATSASLTRAFRDIWDYVRQASKAVHPVAEPTNEHHFSDQSTMQVGGVAVTPDGVFYYPMYLDSEFHLVHALLEAQLESNLDTTSPDVLGKMADLAVSAWEAQPTRLFVPFLYLHGPKVSLVLFARSGYYCTIIGRLFHTSNDPSTDDICDVGDTLHYLWFLMTLPSDCFRHIVDVSISATGLSFTRLHGASVAVGRGNGSALDLLQRIPLQVSLLDFQSYLFRTHYHGQPAMLKLVWSPTCRLPEAVMYDWLLSSGCSAVPKVYESSIIAGDVFGYRLEFLLIEDCGVPLLEYFKTAHGSASNTNQRDADSEAIFKQLASCLVVAHSAGVIHCDVPTEHIAVRDGNVFIFDWTCAQLTTSEVPARMANVLKLKCGLNAYDLQPLRWPKDDPVVQTAIYAGIRSLWHDCADGLVDGFESLFYVILHALFHSNLTLVGTPSAFKVLDQATMTLIKTGCVVDPDMYPSYFGIADIGDGLKAFLDKVRRFLFCADGIFVGGKLVDSGFERSVRSELAKAFLFEKAFAAAYPEDVKPGHGASAGPGTAGATARPPFSFASCAHLFPATTMPSATPGVTATVPAAAATTTSVVPAPAAPATTPAPAAPASTVPATTAAPVVSAPAVAALTPAVPSTTPDPAVSATAPAVPISVTATSAPIVPTSAATSNPPEAPVPATVVLDPNRRIAPHQKPKIAKDTTVATANNLPTPKYCLTI</sequence>
<evidence type="ECO:0000313" key="2">
    <source>
        <dbReference type="EMBL" id="KAJ2862824.1"/>
    </source>
</evidence>
<dbReference type="AlphaFoldDB" id="A0A9W8IG31"/>
<evidence type="ECO:0000313" key="3">
    <source>
        <dbReference type="Proteomes" id="UP001140074"/>
    </source>
</evidence>
<protein>
    <recommendedName>
        <fullName evidence="4">Protein kinase domain-containing protein</fullName>
    </recommendedName>
</protein>
<evidence type="ECO:0000256" key="1">
    <source>
        <dbReference type="SAM" id="SignalP"/>
    </source>
</evidence>
<proteinExistence type="predicted"/>
<keyword evidence="3" id="KW-1185">Reference proteome</keyword>